<organism evidence="1 2">
    <name type="scientific">Flaviaesturariibacter amylovorans</name>
    <dbReference type="NCBI Taxonomy" id="1084520"/>
    <lineage>
        <taxon>Bacteria</taxon>
        <taxon>Pseudomonadati</taxon>
        <taxon>Bacteroidota</taxon>
        <taxon>Chitinophagia</taxon>
        <taxon>Chitinophagales</taxon>
        <taxon>Chitinophagaceae</taxon>
        <taxon>Flaviaestuariibacter</taxon>
    </lineage>
</organism>
<evidence type="ECO:0000313" key="2">
    <source>
        <dbReference type="Proteomes" id="UP001501725"/>
    </source>
</evidence>
<sequence length="250" mass="28882">MRLYEGSYYRADELSPLVRYIHCVGKDWERHFSMSPDEPIHAFTAKQLRLTADSMTYATIAQAAATHRKELSFDFYALNAKVLGHELWGGGLEFKFYPRLRWATGLTLSGSGKAVSDTFGFSIKEPRLQYLEAGWINQYDLWQNKYFRLGINLTNGFAMATLRDNSQTQKVRSRYGEREVPKRIATNYFYLLQPGLDLSYKVLSNRHNPDFFVNMKARYSKGFGRVRFGEHSAPSTYWFGVGLSLIGFDR</sequence>
<keyword evidence="2" id="KW-1185">Reference proteome</keyword>
<name>A0ABP8HLQ8_9BACT</name>
<dbReference type="Proteomes" id="UP001501725">
    <property type="component" value="Unassembled WGS sequence"/>
</dbReference>
<protein>
    <recommendedName>
        <fullName evidence="3">DUF1207 domain-containing protein</fullName>
    </recommendedName>
</protein>
<reference evidence="2" key="1">
    <citation type="journal article" date="2019" name="Int. J. Syst. Evol. Microbiol.">
        <title>The Global Catalogue of Microorganisms (GCM) 10K type strain sequencing project: providing services to taxonomists for standard genome sequencing and annotation.</title>
        <authorList>
            <consortium name="The Broad Institute Genomics Platform"/>
            <consortium name="The Broad Institute Genome Sequencing Center for Infectious Disease"/>
            <person name="Wu L."/>
            <person name="Ma J."/>
        </authorList>
    </citation>
    <scope>NUCLEOTIDE SEQUENCE [LARGE SCALE GENOMIC DNA]</scope>
    <source>
        <strain evidence="2">JCM 17919</strain>
    </source>
</reference>
<evidence type="ECO:0000313" key="1">
    <source>
        <dbReference type="EMBL" id="GAA4341086.1"/>
    </source>
</evidence>
<accession>A0ABP8HLQ8</accession>
<proteinExistence type="predicted"/>
<gene>
    <name evidence="1" type="ORF">GCM10023184_39240</name>
</gene>
<evidence type="ECO:0008006" key="3">
    <source>
        <dbReference type="Google" id="ProtNLM"/>
    </source>
</evidence>
<dbReference type="EMBL" id="BAABGY010000014">
    <property type="protein sequence ID" value="GAA4341086.1"/>
    <property type="molecule type" value="Genomic_DNA"/>
</dbReference>
<comment type="caution">
    <text evidence="1">The sequence shown here is derived from an EMBL/GenBank/DDBJ whole genome shotgun (WGS) entry which is preliminary data.</text>
</comment>